<protein>
    <submittedName>
        <fullName evidence="2">Uncharacterized protein</fullName>
    </submittedName>
</protein>
<dbReference type="EMBL" id="BPQB01000064">
    <property type="protein sequence ID" value="GJE96833.1"/>
    <property type="molecule type" value="Genomic_DNA"/>
</dbReference>
<name>A0A9P3GKY9_9APHY</name>
<keyword evidence="1" id="KW-0472">Membrane</keyword>
<sequence length="231" mass="25154">MPVWQWILGIVRSSYDLIDHGNSLSVPVSGIDVALSALYFVAMTLAELRMIYRLWRVQQQQWAVVLVPFFMCLAGLASGIIAIHCARGTTPSEDCSAPTAAPWMVSALVLIAAANIYCSATLLYTLWDVRRAVERVSNAFVHDPVTLGMLVLLIESNLLVTASSLAVMTAFVADCHALLPSINIAGPLVGIAFCLMRLARSGERWDKVLPVTRRLAPFCTKPPDVRLASSV</sequence>
<proteinExistence type="predicted"/>
<feature type="transmembrane region" description="Helical" evidence="1">
    <location>
        <begin position="64"/>
        <end position="83"/>
    </location>
</feature>
<feature type="transmembrane region" description="Helical" evidence="1">
    <location>
        <begin position="147"/>
        <end position="172"/>
    </location>
</feature>
<keyword evidence="3" id="KW-1185">Reference proteome</keyword>
<feature type="transmembrane region" description="Helical" evidence="1">
    <location>
        <begin position="178"/>
        <end position="199"/>
    </location>
</feature>
<keyword evidence="1" id="KW-0812">Transmembrane</keyword>
<keyword evidence="1" id="KW-1133">Transmembrane helix</keyword>
<gene>
    <name evidence="2" type="ORF">PsYK624_130400</name>
</gene>
<evidence type="ECO:0000256" key="1">
    <source>
        <dbReference type="SAM" id="Phobius"/>
    </source>
</evidence>
<dbReference type="Proteomes" id="UP000703269">
    <property type="component" value="Unassembled WGS sequence"/>
</dbReference>
<accession>A0A9P3GKY9</accession>
<dbReference type="OrthoDB" id="3250682at2759"/>
<organism evidence="2 3">
    <name type="scientific">Phanerochaete sordida</name>
    <dbReference type="NCBI Taxonomy" id="48140"/>
    <lineage>
        <taxon>Eukaryota</taxon>
        <taxon>Fungi</taxon>
        <taxon>Dikarya</taxon>
        <taxon>Basidiomycota</taxon>
        <taxon>Agaricomycotina</taxon>
        <taxon>Agaricomycetes</taxon>
        <taxon>Polyporales</taxon>
        <taxon>Phanerochaetaceae</taxon>
        <taxon>Phanerochaete</taxon>
    </lineage>
</organism>
<comment type="caution">
    <text evidence="2">The sequence shown here is derived from an EMBL/GenBank/DDBJ whole genome shotgun (WGS) entry which is preliminary data.</text>
</comment>
<feature type="transmembrane region" description="Helical" evidence="1">
    <location>
        <begin position="103"/>
        <end position="127"/>
    </location>
</feature>
<evidence type="ECO:0000313" key="2">
    <source>
        <dbReference type="EMBL" id="GJE96833.1"/>
    </source>
</evidence>
<reference evidence="2 3" key="1">
    <citation type="submission" date="2021-08" db="EMBL/GenBank/DDBJ databases">
        <title>Draft Genome Sequence of Phanerochaete sordida strain YK-624.</title>
        <authorList>
            <person name="Mori T."/>
            <person name="Dohra H."/>
            <person name="Suzuki T."/>
            <person name="Kawagishi H."/>
            <person name="Hirai H."/>
        </authorList>
    </citation>
    <scope>NUCLEOTIDE SEQUENCE [LARGE SCALE GENOMIC DNA]</scope>
    <source>
        <strain evidence="2 3">YK-624</strain>
    </source>
</reference>
<dbReference type="AlphaFoldDB" id="A0A9P3GKY9"/>
<evidence type="ECO:0000313" key="3">
    <source>
        <dbReference type="Proteomes" id="UP000703269"/>
    </source>
</evidence>